<sequence>MTEMIPLVLPEEVQREGGKVLLFQHPRTGRKCQFLVKNDDTKVWELTNVDGMGPYTKNSSNEARSLIFEDGHIFSEATIVTCTPYNALYFILGTLYTNRSRYMTLDDLHDTMEQQMTSNGCNSFPLHLLSQIPLDVCCDVHQEGSEHFYKLNETKLLEYLDQVGERAKKSLPEGIRKKNVLNSIMPVDINAEPPAEIVESADQKLVLGLVASNLSAELRDFYYHSKKFDDLEKYLTELKAEREKARHAQEALQNLNNGANGNGKRATKSASTGTNKRAKKQQPPASKSKSITSFFKKAW</sequence>
<comment type="function">
    <text evidence="4">Non catalytic subunit of RNase H2, an endonuclease that specifically degrades the RNA of RNA:DNA hybrids. Participates in DNA replication, possibly by mediating the removal of lagging-strand Okazaki fragment RNA primers during DNA replication. Mediates the excision of single ribonucleotides from DNA:RNA duplexes.</text>
</comment>
<dbReference type="GO" id="GO:0032299">
    <property type="term" value="C:ribonuclease H2 complex"/>
    <property type="evidence" value="ECO:0007669"/>
    <property type="project" value="InterPro"/>
</dbReference>
<gene>
    <name evidence="9" type="ORF">TRICI_002370</name>
</gene>
<evidence type="ECO:0000256" key="5">
    <source>
        <dbReference type="ARBA" id="ARBA00033464"/>
    </source>
</evidence>
<dbReference type="InterPro" id="IPR041195">
    <property type="entry name" value="Rnh202_N"/>
</dbReference>
<name>A0A642V6U3_9ASCO</name>
<feature type="domain" description="Ribonuclease H2 subunit B wHTH" evidence="7">
    <location>
        <begin position="89"/>
        <end position="217"/>
    </location>
</feature>
<evidence type="ECO:0000256" key="4">
    <source>
        <dbReference type="ARBA" id="ARBA00024778"/>
    </source>
</evidence>
<dbReference type="Proteomes" id="UP000761534">
    <property type="component" value="Unassembled WGS sequence"/>
</dbReference>
<evidence type="ECO:0000259" key="8">
    <source>
        <dbReference type="Pfam" id="PF17745"/>
    </source>
</evidence>
<evidence type="ECO:0000256" key="3">
    <source>
        <dbReference type="ARBA" id="ARBA00023242"/>
    </source>
</evidence>
<reference evidence="9" key="1">
    <citation type="journal article" date="2019" name="G3 (Bethesda)">
        <title>Genome Assemblies of Two Rare Opportunistic Yeast Pathogens: Diutina rugosa (syn. Candida rugosa) and Trichomonascus ciferrii (syn. Candida ciferrii).</title>
        <authorList>
            <person name="Mixao V."/>
            <person name="Saus E."/>
            <person name="Hansen A.P."/>
            <person name="Lass-Florl C."/>
            <person name="Gabaldon T."/>
        </authorList>
    </citation>
    <scope>NUCLEOTIDE SEQUENCE</scope>
    <source>
        <strain evidence="9">CBS 4856</strain>
    </source>
</reference>
<dbReference type="Pfam" id="PF09468">
    <property type="entry name" value="RNase_H2-Ydr279"/>
    <property type="match status" value="1"/>
</dbReference>
<organism evidence="9 10">
    <name type="scientific">Trichomonascus ciferrii</name>
    <dbReference type="NCBI Taxonomy" id="44093"/>
    <lineage>
        <taxon>Eukaryota</taxon>
        <taxon>Fungi</taxon>
        <taxon>Dikarya</taxon>
        <taxon>Ascomycota</taxon>
        <taxon>Saccharomycotina</taxon>
        <taxon>Dipodascomycetes</taxon>
        <taxon>Dipodascales</taxon>
        <taxon>Trichomonascaceae</taxon>
        <taxon>Trichomonascus</taxon>
        <taxon>Trichomonascus ciferrii complex</taxon>
    </lineage>
</organism>
<comment type="subcellular location">
    <subcellularLocation>
        <location evidence="1">Nucleus</location>
    </subcellularLocation>
</comment>
<evidence type="ECO:0000256" key="6">
    <source>
        <dbReference type="SAM" id="MobiDB-lite"/>
    </source>
</evidence>
<dbReference type="PANTHER" id="PTHR13383:SF11">
    <property type="entry name" value="RIBONUCLEASE H2 SUBUNIT B"/>
    <property type="match status" value="1"/>
</dbReference>
<dbReference type="EMBL" id="SWFS01000163">
    <property type="protein sequence ID" value="KAA8915449.1"/>
    <property type="molecule type" value="Genomic_DNA"/>
</dbReference>
<feature type="compositionally biased region" description="Low complexity" evidence="6">
    <location>
        <begin position="253"/>
        <end position="263"/>
    </location>
</feature>
<evidence type="ECO:0000256" key="2">
    <source>
        <dbReference type="ARBA" id="ARBA00019062"/>
    </source>
</evidence>
<evidence type="ECO:0000313" key="10">
    <source>
        <dbReference type="Proteomes" id="UP000761534"/>
    </source>
</evidence>
<feature type="domain" description="Rnh202 triple barrel" evidence="8">
    <location>
        <begin position="8"/>
        <end position="86"/>
    </location>
</feature>
<evidence type="ECO:0000313" key="9">
    <source>
        <dbReference type="EMBL" id="KAA8915449.1"/>
    </source>
</evidence>
<accession>A0A642V6U3</accession>
<dbReference type="GO" id="GO:0005654">
    <property type="term" value="C:nucleoplasm"/>
    <property type="evidence" value="ECO:0007669"/>
    <property type="project" value="TreeGrafter"/>
</dbReference>
<evidence type="ECO:0000256" key="1">
    <source>
        <dbReference type="ARBA" id="ARBA00004123"/>
    </source>
</evidence>
<dbReference type="VEuPathDB" id="FungiDB:TRICI_002370"/>
<dbReference type="Gene3D" id="1.10.20.120">
    <property type="match status" value="1"/>
</dbReference>
<dbReference type="InterPro" id="IPR040456">
    <property type="entry name" value="RNase_H2_suB"/>
</dbReference>
<keyword evidence="10" id="KW-1185">Reference proteome</keyword>
<dbReference type="PANTHER" id="PTHR13383">
    <property type="entry name" value="RIBONUCLEASE H2 SUBUNIT B"/>
    <property type="match status" value="1"/>
</dbReference>
<feature type="region of interest" description="Disordered" evidence="6">
    <location>
        <begin position="253"/>
        <end position="299"/>
    </location>
</feature>
<keyword evidence="3" id="KW-0539">Nucleus</keyword>
<comment type="caution">
    <text evidence="9">The sequence shown here is derived from an EMBL/GenBank/DDBJ whole genome shotgun (WGS) entry which is preliminary data.</text>
</comment>
<protein>
    <recommendedName>
        <fullName evidence="2">Ribonuclease H2 subunit B</fullName>
    </recommendedName>
    <alternativeName>
        <fullName evidence="5">Ribonuclease HI subunit B</fullName>
    </alternativeName>
</protein>
<dbReference type="Pfam" id="PF17745">
    <property type="entry name" value="Ydr279_N"/>
    <property type="match status" value="1"/>
</dbReference>
<feature type="compositionally biased region" description="Low complexity" evidence="6">
    <location>
        <begin position="281"/>
        <end position="299"/>
    </location>
</feature>
<evidence type="ECO:0000259" key="7">
    <source>
        <dbReference type="Pfam" id="PF09468"/>
    </source>
</evidence>
<proteinExistence type="predicted"/>
<dbReference type="AlphaFoldDB" id="A0A642V6U3"/>
<dbReference type="OrthoDB" id="29098at2759"/>
<dbReference type="GO" id="GO:0006401">
    <property type="term" value="P:RNA catabolic process"/>
    <property type="evidence" value="ECO:0007669"/>
    <property type="project" value="TreeGrafter"/>
</dbReference>
<dbReference type="InterPro" id="IPR019024">
    <property type="entry name" value="RNase_H2_suB_wHTH"/>
</dbReference>